<proteinExistence type="predicted"/>
<organism evidence="1 2">
    <name type="scientific">Caballeronia sordidicola</name>
    <name type="common">Burkholderia sordidicola</name>
    <dbReference type="NCBI Taxonomy" id="196367"/>
    <lineage>
        <taxon>Bacteria</taxon>
        <taxon>Pseudomonadati</taxon>
        <taxon>Pseudomonadota</taxon>
        <taxon>Betaproteobacteria</taxon>
        <taxon>Burkholderiales</taxon>
        <taxon>Burkholderiaceae</taxon>
        <taxon>Caballeronia</taxon>
    </lineage>
</organism>
<comment type="caution">
    <text evidence="1">The sequence shown here is derived from an EMBL/GenBank/DDBJ whole genome shotgun (WGS) entry which is preliminary data.</text>
</comment>
<evidence type="ECO:0000313" key="2">
    <source>
        <dbReference type="Proteomes" id="UP000194546"/>
    </source>
</evidence>
<dbReference type="EMBL" id="NBTY01000055">
    <property type="protein sequence ID" value="OTP76944.1"/>
    <property type="molecule type" value="Genomic_DNA"/>
</dbReference>
<sequence>MPARGFSSAPVSPTPFFDYRLLADLTLLTDPIPHPAFFAITRDVDHAAGCLFLEARSQ</sequence>
<name>A0A242N0N4_CABSO</name>
<dbReference type="Proteomes" id="UP000194546">
    <property type="component" value="Unassembled WGS sequence"/>
</dbReference>
<accession>A0A242N0N4</accession>
<reference evidence="1 2" key="1">
    <citation type="submission" date="2017-03" db="EMBL/GenBank/DDBJ databases">
        <title>Genome analysis of strain PAMC 26510.</title>
        <authorList>
            <person name="Oh H.-M."/>
            <person name="Yang J.-A."/>
        </authorList>
    </citation>
    <scope>NUCLEOTIDE SEQUENCE [LARGE SCALE GENOMIC DNA]</scope>
    <source>
        <strain evidence="1 2">PAMC 26510</strain>
    </source>
</reference>
<protein>
    <submittedName>
        <fullName evidence="1">Uncharacterized protein</fullName>
    </submittedName>
</protein>
<evidence type="ECO:0000313" key="1">
    <source>
        <dbReference type="EMBL" id="OTP76944.1"/>
    </source>
</evidence>
<gene>
    <name evidence="1" type="ORF">PAMC26510_11095</name>
</gene>
<dbReference type="AlphaFoldDB" id="A0A242N0N4"/>